<organism evidence="3 4">
    <name type="scientific">Candidatus Azambacteria bacterium RIFCSPLOWO2_01_FULL_46_25</name>
    <dbReference type="NCBI Taxonomy" id="1797298"/>
    <lineage>
        <taxon>Bacteria</taxon>
        <taxon>Candidatus Azamiibacteriota</taxon>
    </lineage>
</organism>
<protein>
    <recommendedName>
        <fullName evidence="2">Cohesin domain-containing protein</fullName>
    </recommendedName>
</protein>
<reference evidence="3 4" key="1">
    <citation type="journal article" date="2016" name="Nat. Commun.">
        <title>Thousands of microbial genomes shed light on interconnected biogeochemical processes in an aquifer system.</title>
        <authorList>
            <person name="Anantharaman K."/>
            <person name="Brown C.T."/>
            <person name="Hug L.A."/>
            <person name="Sharon I."/>
            <person name="Castelle C.J."/>
            <person name="Probst A.J."/>
            <person name="Thomas B.C."/>
            <person name="Singh A."/>
            <person name="Wilkins M.J."/>
            <person name="Karaoz U."/>
            <person name="Brodie E.L."/>
            <person name="Williams K.H."/>
            <person name="Hubbard S.S."/>
            <person name="Banfield J.F."/>
        </authorList>
    </citation>
    <scope>NUCLEOTIDE SEQUENCE [LARGE SCALE GENOMIC DNA]</scope>
</reference>
<feature type="transmembrane region" description="Helical" evidence="1">
    <location>
        <begin position="470"/>
        <end position="491"/>
    </location>
</feature>
<dbReference type="GO" id="GO:0030246">
    <property type="term" value="F:carbohydrate binding"/>
    <property type="evidence" value="ECO:0007669"/>
    <property type="project" value="InterPro"/>
</dbReference>
<keyword evidence="1" id="KW-0812">Transmembrane</keyword>
<dbReference type="STRING" id="1797298.A2988_02625"/>
<dbReference type="InterPro" id="IPR008965">
    <property type="entry name" value="CBM2/CBM3_carb-bd_dom_sf"/>
</dbReference>
<dbReference type="Gene3D" id="2.60.40.10">
    <property type="entry name" value="Immunoglobulins"/>
    <property type="match status" value="1"/>
</dbReference>
<comment type="caution">
    <text evidence="3">The sequence shown here is derived from an EMBL/GenBank/DDBJ whole genome shotgun (WGS) entry which is preliminary data.</text>
</comment>
<dbReference type="InterPro" id="IPR002102">
    <property type="entry name" value="Cohesin_dom"/>
</dbReference>
<dbReference type="InterPro" id="IPR013783">
    <property type="entry name" value="Ig-like_fold"/>
</dbReference>
<dbReference type="Pfam" id="PF00963">
    <property type="entry name" value="Cohesin"/>
    <property type="match status" value="1"/>
</dbReference>
<dbReference type="Proteomes" id="UP000176650">
    <property type="component" value="Unassembled WGS sequence"/>
</dbReference>
<name>A0A1F5BV08_9BACT</name>
<proteinExistence type="predicted"/>
<dbReference type="GO" id="GO:0000272">
    <property type="term" value="P:polysaccharide catabolic process"/>
    <property type="evidence" value="ECO:0007669"/>
    <property type="project" value="InterPro"/>
</dbReference>
<evidence type="ECO:0000256" key="1">
    <source>
        <dbReference type="SAM" id="Phobius"/>
    </source>
</evidence>
<dbReference type="SUPFAM" id="SSF49384">
    <property type="entry name" value="Carbohydrate-binding domain"/>
    <property type="match status" value="1"/>
</dbReference>
<evidence type="ECO:0000313" key="4">
    <source>
        <dbReference type="Proteomes" id="UP000176650"/>
    </source>
</evidence>
<accession>A0A1F5BV08</accession>
<dbReference type="EMBL" id="MEYS01000001">
    <property type="protein sequence ID" value="OGD34398.1"/>
    <property type="molecule type" value="Genomic_DNA"/>
</dbReference>
<dbReference type="AlphaFoldDB" id="A0A1F5BV08"/>
<keyword evidence="1" id="KW-1133">Transmembrane helix</keyword>
<keyword evidence="1" id="KW-0472">Membrane</keyword>
<feature type="domain" description="Cohesin" evidence="2">
    <location>
        <begin position="40"/>
        <end position="145"/>
    </location>
</feature>
<dbReference type="CDD" id="cd08547">
    <property type="entry name" value="Type_II_cohesin"/>
    <property type="match status" value="1"/>
</dbReference>
<dbReference type="Gene3D" id="2.60.40.680">
    <property type="match status" value="1"/>
</dbReference>
<sequence>MRKAYAFFTVALIAVAGIFGLNHHVYASEASLTLVPATGVYTVGSIFSVAITLNNRGVSVNAAEGELSYNPAEISVMGTSKKESIFNFWTTDPVFSNIDGFIRFAGGTPQSFSGNAGTVITLTLKALKNASSPVRFLSGAILAADGQGTNIISSLGSAAFTFIAKEDVPKAEYVAPRYSPDAPAIVSRTHPDQSVWYAKNMPEFSWMLAGDVNAIRLSINHDELAIPTVVYAPPIRTKKLTDMADGTWYVHLQARNAFGWGTVSTFRFNIDTMKPDRFTVKEIQREDFTDPRVRLFADFSDRMSGIGYYSVRIDTQKEAWWYDNGDHSYVSPPLLAGKHLIVVTAFDKAGNSAVDSLDVLVAPLAAPSLLDSFSSAQQGDPFIVHGTTYPHTQVTVWFQRNNEEPKSETTMSDARGSFAAVLEKKITEGVYAVWAQALDARGATSENSEKVTVLVRAPAFIRIGSAITNILSVIIPLIALIALLVFMTLFIRHRYALFKAKIRKEALEAEETLHTAIITLRNDIAHNLKLLQSAQSARELTEEERGMAHRLKESLDHAERVIRKEIRDIEREADR</sequence>
<evidence type="ECO:0000313" key="3">
    <source>
        <dbReference type="EMBL" id="OGD34398.1"/>
    </source>
</evidence>
<evidence type="ECO:0000259" key="2">
    <source>
        <dbReference type="Pfam" id="PF00963"/>
    </source>
</evidence>
<gene>
    <name evidence="3" type="ORF">A2988_02625</name>
</gene>